<evidence type="ECO:0000313" key="2">
    <source>
        <dbReference type="EMBL" id="MBV7256306.1"/>
    </source>
</evidence>
<dbReference type="EMBL" id="JAGSPA010000002">
    <property type="protein sequence ID" value="MBV7256306.1"/>
    <property type="molecule type" value="Genomic_DNA"/>
</dbReference>
<comment type="caution">
    <text evidence="2">The sequence shown here is derived from an EMBL/GenBank/DDBJ whole genome shotgun (WGS) entry which is preliminary data.</text>
</comment>
<keyword evidence="1" id="KW-0812">Transmembrane</keyword>
<proteinExistence type="predicted"/>
<keyword evidence="3" id="KW-1185">Reference proteome</keyword>
<accession>A0ABS6SEF7</accession>
<sequence length="312" mass="33621">MTFIDNLRRKWLVRSLEQQEKRTRSRLPAPLAAMPRWLLALCALVIIAVFYWGILGWVLEDKSTDLTLRPSVEQLPPGGSVTVGGLAALGMAELDRGGWTPNDGWLKPHGFREAMPALQTGIHDVLSGVSAVLGRSDDDDLMDAAEDYAVPPTRGVFHGDFPFIGASAGSHIEDASAAYARFNTRLTDGEAARPSGAVDARALITVIGAKLADDVRGFDAAMLANADADPLDYQQTRGRAYASAILLRGIQSDFEPVLRERELTGLMAEAIETLDRVSAADPLILTNGDRTEQAYLLRSAVSALARIRGGLA</sequence>
<feature type="transmembrane region" description="Helical" evidence="1">
    <location>
        <begin position="37"/>
        <end position="59"/>
    </location>
</feature>
<organism evidence="2 3">
    <name type="scientific">Pacificimonas pallii</name>
    <dbReference type="NCBI Taxonomy" id="2827236"/>
    <lineage>
        <taxon>Bacteria</taxon>
        <taxon>Pseudomonadati</taxon>
        <taxon>Pseudomonadota</taxon>
        <taxon>Alphaproteobacteria</taxon>
        <taxon>Sphingomonadales</taxon>
        <taxon>Sphingosinicellaceae</taxon>
        <taxon>Pacificimonas</taxon>
    </lineage>
</organism>
<gene>
    <name evidence="2" type="ORF">KCG44_05845</name>
</gene>
<dbReference type="RefSeq" id="WP_218444893.1">
    <property type="nucleotide sequence ID" value="NZ_JAGSPA010000002.1"/>
</dbReference>
<name>A0ABS6SEF7_9SPHN</name>
<evidence type="ECO:0000313" key="3">
    <source>
        <dbReference type="Proteomes" id="UP000722336"/>
    </source>
</evidence>
<evidence type="ECO:0008006" key="4">
    <source>
        <dbReference type="Google" id="ProtNLM"/>
    </source>
</evidence>
<keyword evidence="1" id="KW-0472">Membrane</keyword>
<protein>
    <recommendedName>
        <fullName evidence="4">DUF2333 domain-containing protein</fullName>
    </recommendedName>
</protein>
<dbReference type="Proteomes" id="UP000722336">
    <property type="component" value="Unassembled WGS sequence"/>
</dbReference>
<evidence type="ECO:0000256" key="1">
    <source>
        <dbReference type="SAM" id="Phobius"/>
    </source>
</evidence>
<keyword evidence="1" id="KW-1133">Transmembrane helix</keyword>
<reference evidence="2 3" key="1">
    <citation type="submission" date="2021-04" db="EMBL/GenBank/DDBJ databases">
        <authorList>
            <person name="Pira H."/>
            <person name="Risdian C."/>
            <person name="Wink J."/>
        </authorList>
    </citation>
    <scope>NUCLEOTIDE SEQUENCE [LARGE SCALE GENOMIC DNA]</scope>
    <source>
        <strain evidence="2 3">WHA3</strain>
    </source>
</reference>